<dbReference type="PANTHER" id="PTHR21087:SF16">
    <property type="entry name" value="SHIKIMATE KINASE 1, CHLOROPLASTIC"/>
    <property type="match status" value="1"/>
</dbReference>
<dbReference type="NCBIfam" id="NF003456">
    <property type="entry name" value="PRK05057.1"/>
    <property type="match status" value="1"/>
</dbReference>
<feature type="binding site" evidence="11">
    <location>
        <position position="82"/>
    </location>
    <ligand>
        <name>substrate</name>
    </ligand>
</feature>
<feature type="binding site" evidence="11">
    <location>
        <position position="36"/>
    </location>
    <ligand>
        <name>substrate</name>
    </ligand>
</feature>
<keyword evidence="4 11" id="KW-0028">Amino-acid biosynthesis</keyword>
<feature type="binding site" evidence="11">
    <location>
        <position position="18"/>
    </location>
    <ligand>
        <name>Mg(2+)</name>
        <dbReference type="ChEBI" id="CHEBI:18420"/>
    </ligand>
</feature>
<accession>A0A2W4SW29</accession>
<evidence type="ECO:0000256" key="4">
    <source>
        <dbReference type="ARBA" id="ARBA00022605"/>
    </source>
</evidence>
<sequence length="178" mass="20032">MKVNGNIFLIGPMGAGKTTIGRLLAKSLGVEFLDSDKEIEQSTGVSIPMIFEYEGELGFRKREAEILADLTAQSPIVLATGGGSVILPENQQILRRRGFVVYLQCPVDTQLERTQRDSNRPLLKTENPRERLEELLKVRDPIYHSIADFIVDTSEYSSRGSVRNILKALQRFQHQMVT</sequence>
<evidence type="ECO:0000256" key="3">
    <source>
        <dbReference type="ARBA" id="ARBA00012154"/>
    </source>
</evidence>
<keyword evidence="6 11" id="KW-0547">Nucleotide-binding</keyword>
<evidence type="ECO:0000256" key="6">
    <source>
        <dbReference type="ARBA" id="ARBA00022741"/>
    </source>
</evidence>
<dbReference type="CDD" id="cd00464">
    <property type="entry name" value="SK"/>
    <property type="match status" value="1"/>
</dbReference>
<evidence type="ECO:0000256" key="11">
    <source>
        <dbReference type="HAMAP-Rule" id="MF_00109"/>
    </source>
</evidence>
<keyword evidence="11" id="KW-0460">Magnesium</keyword>
<comment type="function">
    <text evidence="11">Catalyzes the specific phosphorylation of the 3-hydroxyl group of shikimic acid using ATP as a cosubstrate.</text>
</comment>
<proteinExistence type="inferred from homology"/>
<gene>
    <name evidence="11" type="primary">aroK</name>
    <name evidence="12" type="ORF">DM484_20340</name>
</gene>
<comment type="caution">
    <text evidence="11">Lacks conserved residue(s) required for the propagation of feature annotation.</text>
</comment>
<dbReference type="GO" id="GO:0008652">
    <property type="term" value="P:amino acid biosynthetic process"/>
    <property type="evidence" value="ECO:0007669"/>
    <property type="project" value="UniProtKB-KW"/>
</dbReference>
<comment type="pathway">
    <text evidence="1 11">Metabolic intermediate biosynthesis; chorismate biosynthesis; chorismate from D-erythrose 4-phosphate and phosphoenolpyruvate: step 5/7.</text>
</comment>
<dbReference type="EC" id="2.7.1.71" evidence="3 11"/>
<evidence type="ECO:0000313" key="12">
    <source>
        <dbReference type="EMBL" id="PZN74837.1"/>
    </source>
</evidence>
<protein>
    <recommendedName>
        <fullName evidence="3 11">Shikimate kinase</fullName>
        <shortName evidence="11">SK</shortName>
        <ecNumber evidence="3 11">2.7.1.71</ecNumber>
    </recommendedName>
</protein>
<name>A0A2W4SW29_9GAMM</name>
<comment type="caution">
    <text evidence="12">The sequence shown here is derived from an EMBL/GenBank/DDBJ whole genome shotgun (WGS) entry which is preliminary data.</text>
</comment>
<keyword evidence="9 11" id="KW-0057">Aromatic amino acid biosynthesis</keyword>
<evidence type="ECO:0000313" key="13">
    <source>
        <dbReference type="Proteomes" id="UP000249396"/>
    </source>
</evidence>
<comment type="catalytic activity">
    <reaction evidence="10 11">
        <text>shikimate + ATP = 3-phosphoshikimate + ADP + H(+)</text>
        <dbReference type="Rhea" id="RHEA:13121"/>
        <dbReference type="ChEBI" id="CHEBI:15378"/>
        <dbReference type="ChEBI" id="CHEBI:30616"/>
        <dbReference type="ChEBI" id="CHEBI:36208"/>
        <dbReference type="ChEBI" id="CHEBI:145989"/>
        <dbReference type="ChEBI" id="CHEBI:456216"/>
        <dbReference type="EC" id="2.7.1.71"/>
    </reaction>
</comment>
<dbReference type="InterPro" id="IPR031322">
    <property type="entry name" value="Shikimate/glucono_kinase"/>
</dbReference>
<dbReference type="HAMAP" id="MF_00109">
    <property type="entry name" value="Shikimate_kinase"/>
    <property type="match status" value="1"/>
</dbReference>
<evidence type="ECO:0000256" key="8">
    <source>
        <dbReference type="ARBA" id="ARBA00022840"/>
    </source>
</evidence>
<dbReference type="InterPro" id="IPR000623">
    <property type="entry name" value="Shikimate_kinase/TSH1"/>
</dbReference>
<dbReference type="GO" id="GO:0004765">
    <property type="term" value="F:shikimate kinase activity"/>
    <property type="evidence" value="ECO:0007669"/>
    <property type="project" value="UniProtKB-UniRule"/>
</dbReference>
<dbReference type="PRINTS" id="PR01100">
    <property type="entry name" value="SHIKIMTKNASE"/>
</dbReference>
<evidence type="ECO:0000256" key="10">
    <source>
        <dbReference type="ARBA" id="ARBA00048567"/>
    </source>
</evidence>
<evidence type="ECO:0000256" key="9">
    <source>
        <dbReference type="ARBA" id="ARBA00023141"/>
    </source>
</evidence>
<feature type="binding site" evidence="11">
    <location>
        <position position="120"/>
    </location>
    <ligand>
        <name>ATP</name>
        <dbReference type="ChEBI" id="CHEBI:30616"/>
    </ligand>
</feature>
<dbReference type="PROSITE" id="PS01128">
    <property type="entry name" value="SHIKIMATE_KINASE"/>
    <property type="match status" value="1"/>
</dbReference>
<keyword evidence="11" id="KW-0963">Cytoplasm</keyword>
<evidence type="ECO:0000256" key="1">
    <source>
        <dbReference type="ARBA" id="ARBA00004842"/>
    </source>
</evidence>
<comment type="subcellular location">
    <subcellularLocation>
        <location evidence="11">Cytoplasm</location>
    </subcellularLocation>
</comment>
<dbReference type="Pfam" id="PF01202">
    <property type="entry name" value="SKI"/>
    <property type="match status" value="1"/>
</dbReference>
<evidence type="ECO:0000256" key="2">
    <source>
        <dbReference type="ARBA" id="ARBA00006997"/>
    </source>
</evidence>
<dbReference type="InterPro" id="IPR023000">
    <property type="entry name" value="Shikimate_kinase_CS"/>
</dbReference>
<keyword evidence="11" id="KW-0479">Metal-binding</keyword>
<comment type="cofactor">
    <cofactor evidence="11">
        <name>Mg(2+)</name>
        <dbReference type="ChEBI" id="CHEBI:18420"/>
    </cofactor>
    <text evidence="11">Binds 1 Mg(2+) ion per subunit.</text>
</comment>
<keyword evidence="8 11" id="KW-0067">ATP-binding</keyword>
<dbReference type="UniPathway" id="UPA00053">
    <property type="reaction ID" value="UER00088"/>
</dbReference>
<dbReference type="InterPro" id="IPR027417">
    <property type="entry name" value="P-loop_NTPase"/>
</dbReference>
<evidence type="ECO:0000256" key="5">
    <source>
        <dbReference type="ARBA" id="ARBA00022679"/>
    </source>
</evidence>
<dbReference type="Gene3D" id="3.40.50.300">
    <property type="entry name" value="P-loop containing nucleotide triphosphate hydrolases"/>
    <property type="match status" value="1"/>
</dbReference>
<feature type="binding site" evidence="11">
    <location>
        <position position="139"/>
    </location>
    <ligand>
        <name>substrate</name>
    </ligand>
</feature>
<dbReference type="GO" id="GO:0005524">
    <property type="term" value="F:ATP binding"/>
    <property type="evidence" value="ECO:0007669"/>
    <property type="project" value="UniProtKB-UniRule"/>
</dbReference>
<dbReference type="GO" id="GO:0009073">
    <property type="term" value="P:aromatic amino acid family biosynthetic process"/>
    <property type="evidence" value="ECO:0007669"/>
    <property type="project" value="UniProtKB-KW"/>
</dbReference>
<dbReference type="GO" id="GO:0000287">
    <property type="term" value="F:magnesium ion binding"/>
    <property type="evidence" value="ECO:0007669"/>
    <property type="project" value="UniProtKB-UniRule"/>
</dbReference>
<dbReference type="PANTHER" id="PTHR21087">
    <property type="entry name" value="SHIKIMATE KINASE"/>
    <property type="match status" value="1"/>
</dbReference>
<dbReference type="AlphaFoldDB" id="A0A2W4SW29"/>
<dbReference type="EMBL" id="QJPH01000412">
    <property type="protein sequence ID" value="PZN74837.1"/>
    <property type="molecule type" value="Genomic_DNA"/>
</dbReference>
<dbReference type="SUPFAM" id="SSF52540">
    <property type="entry name" value="P-loop containing nucleoside triphosphate hydrolases"/>
    <property type="match status" value="1"/>
</dbReference>
<dbReference type="GO" id="GO:0005829">
    <property type="term" value="C:cytosol"/>
    <property type="evidence" value="ECO:0007669"/>
    <property type="project" value="TreeGrafter"/>
</dbReference>
<feature type="binding site" evidence="11">
    <location>
        <position position="60"/>
    </location>
    <ligand>
        <name>substrate</name>
    </ligand>
</feature>
<keyword evidence="5 11" id="KW-0808">Transferase</keyword>
<dbReference type="Proteomes" id="UP000249396">
    <property type="component" value="Unassembled WGS sequence"/>
</dbReference>
<keyword evidence="7 11" id="KW-0418">Kinase</keyword>
<reference evidence="12 13" key="1">
    <citation type="journal article" date="2018" name="Aquat. Microb. Ecol.">
        <title>Gammaproteobacterial methanotrophs dominate.</title>
        <authorList>
            <person name="Rissanen A.J."/>
            <person name="Saarenheimo J."/>
            <person name="Tiirola M."/>
            <person name="Peura S."/>
            <person name="Aalto S.L."/>
            <person name="Karvinen A."/>
            <person name="Nykanen H."/>
        </authorList>
    </citation>
    <scope>NUCLEOTIDE SEQUENCE [LARGE SCALE GENOMIC DNA]</scope>
    <source>
        <strain evidence="12">AMbin10</strain>
    </source>
</reference>
<comment type="subunit">
    <text evidence="11">Monomer.</text>
</comment>
<feature type="binding site" evidence="11">
    <location>
        <begin position="14"/>
        <end position="19"/>
    </location>
    <ligand>
        <name>ATP</name>
        <dbReference type="ChEBI" id="CHEBI:30616"/>
    </ligand>
</feature>
<organism evidence="12 13">
    <name type="scientific">Candidatus Methylumidiphilus alinenensis</name>
    <dbReference type="NCBI Taxonomy" id="2202197"/>
    <lineage>
        <taxon>Bacteria</taxon>
        <taxon>Pseudomonadati</taxon>
        <taxon>Pseudomonadota</taxon>
        <taxon>Gammaproteobacteria</taxon>
        <taxon>Methylococcales</taxon>
        <taxon>Candidatus Methylumidiphilus</taxon>
    </lineage>
</organism>
<dbReference type="GO" id="GO:0009423">
    <property type="term" value="P:chorismate biosynthetic process"/>
    <property type="evidence" value="ECO:0007669"/>
    <property type="project" value="UniProtKB-UniRule"/>
</dbReference>
<comment type="similarity">
    <text evidence="2 11">Belongs to the shikimate kinase family.</text>
</comment>
<evidence type="ECO:0000256" key="7">
    <source>
        <dbReference type="ARBA" id="ARBA00022777"/>
    </source>
</evidence>